<dbReference type="SUPFAM" id="SSF56801">
    <property type="entry name" value="Acetyl-CoA synthetase-like"/>
    <property type="match status" value="1"/>
</dbReference>
<dbReference type="InterPro" id="IPR023213">
    <property type="entry name" value="CAT-like_dom_sf"/>
</dbReference>
<dbReference type="InterPro" id="IPR045851">
    <property type="entry name" value="AMP-bd_C_sf"/>
</dbReference>
<dbReference type="InterPro" id="IPR001242">
    <property type="entry name" value="Condensation_dom"/>
</dbReference>
<evidence type="ECO:0000256" key="2">
    <source>
        <dbReference type="ARBA" id="ARBA00022553"/>
    </source>
</evidence>
<keyword evidence="1" id="KW-0596">Phosphopantetheine</keyword>
<proteinExistence type="predicted"/>
<feature type="non-terminal residue" evidence="7">
    <location>
        <position position="2174"/>
    </location>
</feature>
<dbReference type="GO" id="GO:0005737">
    <property type="term" value="C:cytoplasm"/>
    <property type="evidence" value="ECO:0007669"/>
    <property type="project" value="TreeGrafter"/>
</dbReference>
<dbReference type="Gene3D" id="1.10.1200.10">
    <property type="entry name" value="ACP-like"/>
    <property type="match status" value="1"/>
</dbReference>
<evidence type="ECO:0000259" key="4">
    <source>
        <dbReference type="Pfam" id="PF00501"/>
    </source>
</evidence>
<evidence type="ECO:0000259" key="6">
    <source>
        <dbReference type="Pfam" id="PF00668"/>
    </source>
</evidence>
<dbReference type="Pfam" id="PF00501">
    <property type="entry name" value="AMP-binding"/>
    <property type="match status" value="1"/>
</dbReference>
<dbReference type="InterPro" id="IPR000873">
    <property type="entry name" value="AMP-dep_synth/lig_dom"/>
</dbReference>
<name>A0A9W8AVK8_9FUNG</name>
<dbReference type="Gene3D" id="3.30.300.30">
    <property type="match status" value="1"/>
</dbReference>
<dbReference type="InterPro" id="IPR020845">
    <property type="entry name" value="AMP-binding_CS"/>
</dbReference>
<dbReference type="Proteomes" id="UP001150925">
    <property type="component" value="Unassembled WGS sequence"/>
</dbReference>
<dbReference type="CDD" id="cd05930">
    <property type="entry name" value="A_NRPS"/>
    <property type="match status" value="1"/>
</dbReference>
<evidence type="ECO:0008006" key="9">
    <source>
        <dbReference type="Google" id="ProtNLM"/>
    </source>
</evidence>
<dbReference type="Gene3D" id="3.30.559.10">
    <property type="entry name" value="Chloramphenicol acetyltransferase-like domain"/>
    <property type="match status" value="2"/>
</dbReference>
<feature type="domain" description="AMP-dependent synthetase/ligase" evidence="4">
    <location>
        <begin position="662"/>
        <end position="992"/>
    </location>
</feature>
<dbReference type="GO" id="GO:0031177">
    <property type="term" value="F:phosphopantetheine binding"/>
    <property type="evidence" value="ECO:0007669"/>
    <property type="project" value="TreeGrafter"/>
</dbReference>
<dbReference type="EMBL" id="JANBPY010000602">
    <property type="protein sequence ID" value="KAJ1965388.1"/>
    <property type="molecule type" value="Genomic_DNA"/>
</dbReference>
<feature type="domain" description="Carrier" evidence="5">
    <location>
        <begin position="1160"/>
        <end position="1217"/>
    </location>
</feature>
<gene>
    <name evidence="7" type="ORF">IWQ62_002679</name>
</gene>
<evidence type="ECO:0000313" key="7">
    <source>
        <dbReference type="EMBL" id="KAJ1965388.1"/>
    </source>
</evidence>
<dbReference type="Gene3D" id="3.30.559.30">
    <property type="entry name" value="Nonribosomal peptide synthetase, condensation domain"/>
    <property type="match status" value="3"/>
</dbReference>
<dbReference type="Pfam" id="PF00668">
    <property type="entry name" value="Condensation"/>
    <property type="match status" value="3"/>
</dbReference>
<keyword evidence="2" id="KW-0597">Phosphoprotein</keyword>
<feature type="domain" description="Condensation" evidence="6">
    <location>
        <begin position="1244"/>
        <end position="1392"/>
    </location>
</feature>
<dbReference type="PANTHER" id="PTHR45527">
    <property type="entry name" value="NONRIBOSOMAL PEPTIDE SYNTHETASE"/>
    <property type="match status" value="1"/>
</dbReference>
<evidence type="ECO:0000256" key="3">
    <source>
        <dbReference type="ARBA" id="ARBA00022598"/>
    </source>
</evidence>
<reference evidence="7" key="1">
    <citation type="submission" date="2022-07" db="EMBL/GenBank/DDBJ databases">
        <title>Phylogenomic reconstructions and comparative analyses of Kickxellomycotina fungi.</title>
        <authorList>
            <person name="Reynolds N.K."/>
            <person name="Stajich J.E."/>
            <person name="Barry K."/>
            <person name="Grigoriev I.V."/>
            <person name="Crous P."/>
            <person name="Smith M.E."/>
        </authorList>
    </citation>
    <scope>NUCLEOTIDE SEQUENCE</scope>
    <source>
        <strain evidence="7">RSA 1196</strain>
    </source>
</reference>
<dbReference type="InterPro" id="IPR010071">
    <property type="entry name" value="AA_adenyl_dom"/>
</dbReference>
<dbReference type="GO" id="GO:0044550">
    <property type="term" value="P:secondary metabolite biosynthetic process"/>
    <property type="evidence" value="ECO:0007669"/>
    <property type="project" value="TreeGrafter"/>
</dbReference>
<feature type="domain" description="Condensation" evidence="6">
    <location>
        <begin position="1711"/>
        <end position="2126"/>
    </location>
</feature>
<feature type="domain" description="Condensation" evidence="6">
    <location>
        <begin position="1481"/>
        <end position="1665"/>
    </location>
</feature>
<keyword evidence="8" id="KW-1185">Reference proteome</keyword>
<dbReference type="OrthoDB" id="416786at2759"/>
<dbReference type="InterPro" id="IPR036736">
    <property type="entry name" value="ACP-like_sf"/>
</dbReference>
<dbReference type="PROSITE" id="PS00455">
    <property type="entry name" value="AMP_BINDING"/>
    <property type="match status" value="1"/>
</dbReference>
<accession>A0A9W8AVK8</accession>
<evidence type="ECO:0000256" key="1">
    <source>
        <dbReference type="ARBA" id="ARBA00022450"/>
    </source>
</evidence>
<comment type="caution">
    <text evidence="7">The sequence shown here is derived from an EMBL/GenBank/DDBJ whole genome shotgun (WGS) entry which is preliminary data.</text>
</comment>
<dbReference type="Pfam" id="PF00550">
    <property type="entry name" value="PP-binding"/>
    <property type="match status" value="1"/>
</dbReference>
<dbReference type="GO" id="GO:0043041">
    <property type="term" value="P:amino acid activation for nonribosomal peptide biosynthetic process"/>
    <property type="evidence" value="ECO:0007669"/>
    <property type="project" value="TreeGrafter"/>
</dbReference>
<sequence>MSPALNATSNGLSSWKPLQGKRAALGDYGHRGMEFSLAKIQTGSFWPVMWALLLNRCGAKNGNGLTSMGNLAQQDGDWTVQALTVTMDPQATVASVVNEGVDQCNSVLVGEKSFHADTMVAVIANGEVTDDDLLFEVSQCMAQWDLVLGLAVVVSKKLTKHRAHFVYRPAQIPSDTVVQLADQFLRATDYVNRNGLNVPLANVLEFVGEPAFTLPLYRCQSLADCSAVKREALVESQSEPEVASAEQTRIWLDSQNNHHRFYHLVVIRPQEVVDSARVQSAIHGLVKQFPILVSRFVVQQNQVLRYEAIDSSSLVARVTIDEALLSEPGKLRSVLHDAHRLDDADHQLFSVVELVSNGSDRIQWLSMYCHYVLGDHSKLHYWVEQFQNLIRNPSALSLPVLAANDSGDSLDPTEFWKTHFSDDTLYLDLDGQPSQPLNHTCHANRYEPAIPSSLVSHLPSLMESMSMNYLELLQGFMALFLLRLARQSSVALFGQADHHSVVPWVAQATHEISTKDALHSLVEQYRQSTQYDWSQFSFPADTSKPSIRVMTLSMLPGCAHDFGQPYADTPLSLTWLHRIDNSALKLVVDYDNGVYHTANIENLVKNFLFFTSQCCENITQTWRNVDMVHPDEQSVLVNEFAITKHDYDPYDPMAQGVLDLFVRNVRQYPDSVAVECGDHRETYRSLYEKVQALVAHFHSLDIQRQERIAVVVESNVFTIATLLALWTLSVVYVPVDSQLPQERQQYMIETAGCTHVFSTTFTKPDWMEVIAIQDVLDIISSNNDDDVLRDGNIKPLPDEIAYIVFTSGTTGQPKGLTAQYGAFNNLIVTHPLFAQECPRESRWLLTVGVAFDPFLYGTFLSLCYGWILVLASHEIIMDVLPTINGIVTTPSFIAALDPENYPMLKWVSVGGEALPQALSDKWSPHCRLYNGYGPTEITVVATTKEVKPSDRVTIGRPLPNRKCYILDNRQQLLPIGTIGEIYIGGVGVSKGYINRPELNENHFLPNPFNVGRLYRTGDYGRWLPSGELECLGRADDQVKLRGFRVELGEVRGAMLKQPGIRDAFAMLVDGKRLAGFVVCDHESNTSEDTLRRKLEKCLPPYTVPHNLVLIHGKTGFPRTVNGKVDQVKLYQLLESHLINLQQENCMTLTDTDSNGPHCILRGSLLRVLKIEEKFMNWNLSFVQLGGDSISAIQVSSKCRQAGWSLGVSVIMKNQPIRMAADSMAPKKAPPLIKRPKVGYGVPFPLTPVQQWFFGLPMENYHRLSMSLLVELEQTIPVDALTHALRRLVDHHDMLRGSFTMDDDNGSWTQQVMSPGTDTYYPEVQVLTCPNEASLNTATVPVQCGMNISRGPLIGAALVTTDDSSSGFLYLAVHHVVTDLVSWSIVMEDLHQLIRDPINPLEEVGYSFMDWAVGVDERVVPSYPKADISDDPFSEWYLPIVDPGRLLLLNIEANARHRTVIVPHSVATVLLHPENYPMGQTVQPIELLLTAVGQALATVTSQPTVTIYNESHGRHPWSEDINISRTIGWFTTVTAIRVNSVGVQSTNNWIRQVKHTLRSAPSFAPIPTTPGNPPEVVFNFVGNTTSADTLRCQGQTPWAPRLDLLSNHPTTDPHEPRAQVLEITGTPMGDGELEITFAYCPQVVSDSVMDEISNALHDTLSNVARYHQFNEREPYYTPSDFPLLRGVPLSKLDEALHEASRMGWAKEPTDLQDVYPMLPMQQGLLSISARDPSQYIVQFAMTITGVADSVEIHQALKTIVARYDILRTRFLLNWSHGSTNGLQVVTRDTRFPWREVQDWEIIGAASEVDFVHQEYQAGLDIISDSLFGFTVKRLDSHSFRLILLMHHALLDGWSGGIMMNDLKLLLSHSEIYGTTTTFGRFRDYVEGYYQKDLSTSQEFWTHYLEDVQQATHLTLPRPTQSSQHLTVHEHRTVLTSGIPKLQQVLTPVGVTLYSLVKATWSMVLSRYTGKLDVMFANTVSGRSLDVPGVESIVGCLINTLPCRIIVDESTSVVDFLRLIEKEGNQLVAHEHCPIPLINSWLQSTLGCHVNDLFNTFLVLGNFPVVNADDDRVRITDVTPVEFTDYAVTVMVDFFDQDLVLRINYDQRQYNDSYAAGIHDGFVRVFNGLVDILEKVSMGGVSESGCLVREVPFFSMEDRLKLTQEMAAPTCAIDIT</sequence>
<protein>
    <recommendedName>
        <fullName evidence="9">Carrier domain-containing protein</fullName>
    </recommendedName>
</protein>
<dbReference type="GO" id="GO:0016874">
    <property type="term" value="F:ligase activity"/>
    <property type="evidence" value="ECO:0007669"/>
    <property type="project" value="UniProtKB-KW"/>
</dbReference>
<evidence type="ECO:0000259" key="5">
    <source>
        <dbReference type="Pfam" id="PF00550"/>
    </source>
</evidence>
<keyword evidence="3" id="KW-0436">Ligase</keyword>
<dbReference type="InterPro" id="IPR009081">
    <property type="entry name" value="PP-bd_ACP"/>
</dbReference>
<dbReference type="Gene3D" id="3.40.50.12780">
    <property type="entry name" value="N-terminal domain of ligase-like"/>
    <property type="match status" value="1"/>
</dbReference>
<dbReference type="InterPro" id="IPR042099">
    <property type="entry name" value="ANL_N_sf"/>
</dbReference>
<dbReference type="SUPFAM" id="SSF47336">
    <property type="entry name" value="ACP-like"/>
    <property type="match status" value="1"/>
</dbReference>
<evidence type="ECO:0000313" key="8">
    <source>
        <dbReference type="Proteomes" id="UP001150925"/>
    </source>
</evidence>
<organism evidence="7 8">
    <name type="scientific">Dispira parvispora</name>
    <dbReference type="NCBI Taxonomy" id="1520584"/>
    <lineage>
        <taxon>Eukaryota</taxon>
        <taxon>Fungi</taxon>
        <taxon>Fungi incertae sedis</taxon>
        <taxon>Zoopagomycota</taxon>
        <taxon>Kickxellomycotina</taxon>
        <taxon>Dimargaritomycetes</taxon>
        <taxon>Dimargaritales</taxon>
        <taxon>Dimargaritaceae</taxon>
        <taxon>Dispira</taxon>
    </lineage>
</organism>
<dbReference type="SUPFAM" id="SSF52777">
    <property type="entry name" value="CoA-dependent acyltransferases"/>
    <property type="match status" value="6"/>
</dbReference>
<dbReference type="PANTHER" id="PTHR45527:SF1">
    <property type="entry name" value="FATTY ACID SYNTHASE"/>
    <property type="match status" value="1"/>
</dbReference>
<dbReference type="NCBIfam" id="TIGR01733">
    <property type="entry name" value="AA-adenyl-dom"/>
    <property type="match status" value="1"/>
</dbReference>